<keyword evidence="2" id="KW-0812">Transmembrane</keyword>
<dbReference type="EMBL" id="CAUYUJ010019147">
    <property type="protein sequence ID" value="CAK0888903.1"/>
    <property type="molecule type" value="Genomic_DNA"/>
</dbReference>
<protein>
    <recommendedName>
        <fullName evidence="5">Solute carrier family 40 protein</fullName>
    </recommendedName>
</protein>
<keyword evidence="2" id="KW-1133">Transmembrane helix</keyword>
<evidence type="ECO:0000256" key="2">
    <source>
        <dbReference type="SAM" id="Phobius"/>
    </source>
</evidence>
<feature type="region of interest" description="Disordered" evidence="1">
    <location>
        <begin position="190"/>
        <end position="228"/>
    </location>
</feature>
<keyword evidence="2" id="KW-0472">Membrane</keyword>
<gene>
    <name evidence="3" type="ORF">PCOR1329_LOCUS69591</name>
</gene>
<dbReference type="Proteomes" id="UP001189429">
    <property type="component" value="Unassembled WGS sequence"/>
</dbReference>
<evidence type="ECO:0000313" key="4">
    <source>
        <dbReference type="Proteomes" id="UP001189429"/>
    </source>
</evidence>
<accession>A0ABN9WQE0</accession>
<feature type="compositionally biased region" description="Gly residues" evidence="1">
    <location>
        <begin position="213"/>
        <end position="222"/>
    </location>
</feature>
<sequence>MASCSGCQEASRGPRPSHLEVSDLLVAPHSPGISSEVRCLARLAAASGLTCGVTRGILQVFWLAGGIGAHVSLAGPVALLGEERESPGALLSSGPASDRWSCLLHACWRHGTVHFRLAVALMTRSFLTPIVFCVVLVACASTHAATGVILALHDGVGDPLPQSDINEEELQTFPFEQGCSACTATRKPHKRTASAKTGSVWGQRPLGQAPPNYGGGLPGVGPGLQRVS</sequence>
<name>A0ABN9WQE0_9DINO</name>
<proteinExistence type="predicted"/>
<evidence type="ECO:0008006" key="5">
    <source>
        <dbReference type="Google" id="ProtNLM"/>
    </source>
</evidence>
<evidence type="ECO:0000313" key="3">
    <source>
        <dbReference type="EMBL" id="CAK0888903.1"/>
    </source>
</evidence>
<evidence type="ECO:0000256" key="1">
    <source>
        <dbReference type="SAM" id="MobiDB-lite"/>
    </source>
</evidence>
<comment type="caution">
    <text evidence="3">The sequence shown here is derived from an EMBL/GenBank/DDBJ whole genome shotgun (WGS) entry which is preliminary data.</text>
</comment>
<reference evidence="3" key="1">
    <citation type="submission" date="2023-10" db="EMBL/GenBank/DDBJ databases">
        <authorList>
            <person name="Chen Y."/>
            <person name="Shah S."/>
            <person name="Dougan E. K."/>
            <person name="Thang M."/>
            <person name="Chan C."/>
        </authorList>
    </citation>
    <scope>NUCLEOTIDE SEQUENCE [LARGE SCALE GENOMIC DNA]</scope>
</reference>
<organism evidence="3 4">
    <name type="scientific">Prorocentrum cordatum</name>
    <dbReference type="NCBI Taxonomy" id="2364126"/>
    <lineage>
        <taxon>Eukaryota</taxon>
        <taxon>Sar</taxon>
        <taxon>Alveolata</taxon>
        <taxon>Dinophyceae</taxon>
        <taxon>Prorocentrales</taxon>
        <taxon>Prorocentraceae</taxon>
        <taxon>Prorocentrum</taxon>
    </lineage>
</organism>
<keyword evidence="4" id="KW-1185">Reference proteome</keyword>
<feature type="transmembrane region" description="Helical" evidence="2">
    <location>
        <begin position="126"/>
        <end position="152"/>
    </location>
</feature>